<dbReference type="EnsemblMetazoa" id="GPPI028693-RA">
    <property type="protein sequence ID" value="GPPI028693-PA"/>
    <property type="gene ID" value="GPPI028693"/>
</dbReference>
<accession>A0A1B0BFW6</accession>
<name>A0A1B0BFW6_9MUSC</name>
<dbReference type="EMBL" id="JXJN01013672">
    <property type="status" value="NOT_ANNOTATED_CDS"/>
    <property type="molecule type" value="Genomic_DNA"/>
</dbReference>
<dbReference type="InterPro" id="IPR006170">
    <property type="entry name" value="PBP/GOBP"/>
</dbReference>
<dbReference type="GO" id="GO:0005549">
    <property type="term" value="F:odorant binding"/>
    <property type="evidence" value="ECO:0007669"/>
    <property type="project" value="InterPro"/>
</dbReference>
<dbReference type="SUPFAM" id="SSF47565">
    <property type="entry name" value="Insect pheromone/odorant-binding proteins"/>
    <property type="match status" value="1"/>
</dbReference>
<reference evidence="2" key="1">
    <citation type="submission" date="2015-01" db="EMBL/GenBank/DDBJ databases">
        <authorList>
            <person name="Aksoy S."/>
            <person name="Warren W."/>
            <person name="Wilson R.K."/>
        </authorList>
    </citation>
    <scope>NUCLEOTIDE SEQUENCE [LARGE SCALE GENOMIC DNA]</scope>
    <source>
        <strain evidence="2">IAEA</strain>
    </source>
</reference>
<dbReference type="Gene3D" id="1.10.238.20">
    <property type="entry name" value="Pheromone/general odorant binding protein domain"/>
    <property type="match status" value="1"/>
</dbReference>
<evidence type="ECO:0000313" key="2">
    <source>
        <dbReference type="Proteomes" id="UP000092460"/>
    </source>
</evidence>
<proteinExistence type="predicted"/>
<dbReference type="VEuPathDB" id="VectorBase:GPPI028693"/>
<organism evidence="1 2">
    <name type="scientific">Glossina palpalis gambiensis</name>
    <dbReference type="NCBI Taxonomy" id="67801"/>
    <lineage>
        <taxon>Eukaryota</taxon>
        <taxon>Metazoa</taxon>
        <taxon>Ecdysozoa</taxon>
        <taxon>Arthropoda</taxon>
        <taxon>Hexapoda</taxon>
        <taxon>Insecta</taxon>
        <taxon>Pterygota</taxon>
        <taxon>Neoptera</taxon>
        <taxon>Endopterygota</taxon>
        <taxon>Diptera</taxon>
        <taxon>Brachycera</taxon>
        <taxon>Muscomorpha</taxon>
        <taxon>Hippoboscoidea</taxon>
        <taxon>Glossinidae</taxon>
        <taxon>Glossina</taxon>
    </lineage>
</organism>
<keyword evidence="2" id="KW-1185">Reference proteome</keyword>
<evidence type="ECO:0000313" key="1">
    <source>
        <dbReference type="EnsemblMetazoa" id="GPPI028693-PA"/>
    </source>
</evidence>
<dbReference type="CDD" id="cd23992">
    <property type="entry name" value="PBP_GOBP"/>
    <property type="match status" value="1"/>
</dbReference>
<dbReference type="InterPro" id="IPR036728">
    <property type="entry name" value="PBP_GOBP_sf"/>
</dbReference>
<protein>
    <submittedName>
        <fullName evidence="1">Uncharacterized protein</fullName>
    </submittedName>
</protein>
<dbReference type="STRING" id="67801.A0A1B0BFW6"/>
<reference evidence="1" key="2">
    <citation type="submission" date="2020-05" db="UniProtKB">
        <authorList>
            <consortium name="EnsemblMetazoa"/>
        </authorList>
    </citation>
    <scope>IDENTIFICATION</scope>
    <source>
        <strain evidence="1">IAEA</strain>
    </source>
</reference>
<dbReference type="AlphaFoldDB" id="A0A1B0BFW6"/>
<sequence length="189" mass="21446">MKFHIIFKLMSSMCFMHTIESKNVIDLLEGKIFAPSQYQQQQLKPAFNFASSPVNQQQMPISEIPKNMQQFQETLNEVKFKCANAMIPRVDSNKLLMHEDQPSLREKCLMACILKRMKLMDSDYKLSVPTISHIAGMISNENPLLISMAAATASNCNHAINAREPCEAANQINKCIADELKAHKLNLIY</sequence>
<dbReference type="Pfam" id="PF01395">
    <property type="entry name" value="PBP_GOBP"/>
    <property type="match status" value="1"/>
</dbReference>
<dbReference type="Proteomes" id="UP000092460">
    <property type="component" value="Unassembled WGS sequence"/>
</dbReference>